<reference evidence="1 2" key="1">
    <citation type="journal article" date="2014" name="Curr. Biol.">
        <title>The genome of the clonal raider ant Cerapachys biroi.</title>
        <authorList>
            <person name="Oxley P.R."/>
            <person name="Ji L."/>
            <person name="Fetter-Pruneda I."/>
            <person name="McKenzie S.K."/>
            <person name="Li C."/>
            <person name="Hu H."/>
            <person name="Zhang G."/>
            <person name="Kronauer D.J."/>
        </authorList>
    </citation>
    <scope>NUCLEOTIDE SEQUENCE [LARGE SCALE GENOMIC DNA]</scope>
</reference>
<dbReference type="EMBL" id="KK107241">
    <property type="protein sequence ID" value="EZA54572.1"/>
    <property type="molecule type" value="Genomic_DNA"/>
</dbReference>
<dbReference type="OMA" id="MMRINEH"/>
<accession>A0A026WET0</accession>
<proteinExistence type="predicted"/>
<dbReference type="AlphaFoldDB" id="A0A026WET0"/>
<organism evidence="1 2">
    <name type="scientific">Ooceraea biroi</name>
    <name type="common">Clonal raider ant</name>
    <name type="synonym">Cerapachys biroi</name>
    <dbReference type="NCBI Taxonomy" id="2015173"/>
    <lineage>
        <taxon>Eukaryota</taxon>
        <taxon>Metazoa</taxon>
        <taxon>Ecdysozoa</taxon>
        <taxon>Arthropoda</taxon>
        <taxon>Hexapoda</taxon>
        <taxon>Insecta</taxon>
        <taxon>Pterygota</taxon>
        <taxon>Neoptera</taxon>
        <taxon>Endopterygota</taxon>
        <taxon>Hymenoptera</taxon>
        <taxon>Apocrita</taxon>
        <taxon>Aculeata</taxon>
        <taxon>Formicoidea</taxon>
        <taxon>Formicidae</taxon>
        <taxon>Dorylinae</taxon>
        <taxon>Ooceraea</taxon>
    </lineage>
</organism>
<name>A0A026WET0_OOCBI</name>
<gene>
    <name evidence="1" type="ORF">X777_05708</name>
</gene>
<dbReference type="Proteomes" id="UP000053097">
    <property type="component" value="Unassembled WGS sequence"/>
</dbReference>
<dbReference type="OrthoDB" id="10057701at2759"/>
<protein>
    <recommendedName>
        <fullName evidence="3">GIY-YIG domain-containing protein</fullName>
    </recommendedName>
</protein>
<sequence>MVIFLNNGYPMSVINKEVEKRIKLIQHNDISNSQLRDTNVNRKFITIPYIENLSDELRLILNCVRGKDKLEDARKTGVVYKINCSDCEASYVGQTKRYLMMRINEHNADIKKVAGEHSVVSKHHQLMTLIVYKKELFKHVKQLQLFSAALPLLPSKTDVKPVSIK</sequence>
<keyword evidence="2" id="KW-1185">Reference proteome</keyword>
<evidence type="ECO:0008006" key="3">
    <source>
        <dbReference type="Google" id="ProtNLM"/>
    </source>
</evidence>
<evidence type="ECO:0000313" key="1">
    <source>
        <dbReference type="EMBL" id="EZA54572.1"/>
    </source>
</evidence>
<evidence type="ECO:0000313" key="2">
    <source>
        <dbReference type="Proteomes" id="UP000053097"/>
    </source>
</evidence>